<dbReference type="OrthoDB" id="26970at2759"/>
<dbReference type="Pfam" id="PF05327">
    <property type="entry name" value="RRN3"/>
    <property type="match status" value="2"/>
</dbReference>
<feature type="compositionally biased region" description="Low complexity" evidence="2">
    <location>
        <begin position="475"/>
        <end position="502"/>
    </location>
</feature>
<dbReference type="InterPro" id="IPR007991">
    <property type="entry name" value="RNA_pol_I_trans_ini_fac_RRN3"/>
</dbReference>
<dbReference type="GO" id="GO:0005634">
    <property type="term" value="C:nucleus"/>
    <property type="evidence" value="ECO:0007669"/>
    <property type="project" value="TreeGrafter"/>
</dbReference>
<dbReference type="GO" id="GO:0001042">
    <property type="term" value="F:RNA polymerase I core binding"/>
    <property type="evidence" value="ECO:0007669"/>
    <property type="project" value="TreeGrafter"/>
</dbReference>
<feature type="region of interest" description="Disordered" evidence="2">
    <location>
        <begin position="609"/>
        <end position="637"/>
    </location>
</feature>
<accession>A0A9W7FXV2</accession>
<feature type="region of interest" description="Disordered" evidence="2">
    <location>
        <begin position="475"/>
        <end position="504"/>
    </location>
</feature>
<feature type="compositionally biased region" description="Low complexity" evidence="2">
    <location>
        <begin position="118"/>
        <end position="140"/>
    </location>
</feature>
<dbReference type="PANTHER" id="PTHR12790">
    <property type="entry name" value="TRANSCRIPTION INITIATION FACTOR IA RRN3"/>
    <property type="match status" value="1"/>
</dbReference>
<evidence type="ECO:0000313" key="4">
    <source>
        <dbReference type="Proteomes" id="UP001165065"/>
    </source>
</evidence>
<dbReference type="EMBL" id="BRYA01000564">
    <property type="protein sequence ID" value="GMI23169.1"/>
    <property type="molecule type" value="Genomic_DNA"/>
</dbReference>
<comment type="caution">
    <text evidence="3">The sequence shown here is derived from an EMBL/GenBank/DDBJ whole genome shotgun (WGS) entry which is preliminary data.</text>
</comment>
<dbReference type="GO" id="GO:0001181">
    <property type="term" value="F:RNA polymerase I general transcription initiation factor activity"/>
    <property type="evidence" value="ECO:0007669"/>
    <property type="project" value="InterPro"/>
</dbReference>
<dbReference type="PANTHER" id="PTHR12790:SF0">
    <property type="entry name" value="RNA POLYMERASE I-SPECIFIC TRANSCRIPTION INITIATION FACTOR RRN3-RELATED"/>
    <property type="match status" value="1"/>
</dbReference>
<feature type="region of interest" description="Disordered" evidence="2">
    <location>
        <begin position="1"/>
        <end position="21"/>
    </location>
</feature>
<gene>
    <name evidence="3" type="ORF">TrCOL_g3519</name>
</gene>
<evidence type="ECO:0000256" key="1">
    <source>
        <dbReference type="ARBA" id="ARBA00010098"/>
    </source>
</evidence>
<dbReference type="AlphaFoldDB" id="A0A9W7FXV2"/>
<dbReference type="GO" id="GO:0006361">
    <property type="term" value="P:transcription initiation at RNA polymerase I promoter"/>
    <property type="evidence" value="ECO:0007669"/>
    <property type="project" value="InterPro"/>
</dbReference>
<comment type="similarity">
    <text evidence="1">Belongs to the RRN3 family.</text>
</comment>
<feature type="compositionally biased region" description="Low complexity" evidence="2">
    <location>
        <begin position="673"/>
        <end position="687"/>
    </location>
</feature>
<dbReference type="Proteomes" id="UP001165065">
    <property type="component" value="Unassembled WGS sequence"/>
</dbReference>
<proteinExistence type="inferred from homology"/>
<organism evidence="3 4">
    <name type="scientific">Triparma columacea</name>
    <dbReference type="NCBI Taxonomy" id="722753"/>
    <lineage>
        <taxon>Eukaryota</taxon>
        <taxon>Sar</taxon>
        <taxon>Stramenopiles</taxon>
        <taxon>Ochrophyta</taxon>
        <taxon>Bolidophyceae</taxon>
        <taxon>Parmales</taxon>
        <taxon>Triparmaceae</taxon>
        <taxon>Triparma</taxon>
    </lineage>
</organism>
<evidence type="ECO:0000313" key="3">
    <source>
        <dbReference type="EMBL" id="GMI23169.1"/>
    </source>
</evidence>
<keyword evidence="4" id="KW-1185">Reference proteome</keyword>
<name>A0A9W7FXV2_9STRA</name>
<sequence length="760" mass="83440">MSISPKAPSHINCKPPRPPGATILQPTNFPPPMRPKGLEKVNAVVDSSVAKYSGAAAADVGYTAILTQLRRSKDPPMLWRLLLSLAMSSSLSSISGNAKKHEQLIHLIFKLDSFKTASTTSTSTSTTTTTSTTTVSSSTTPPAPPPELDSEADLYSNYKIADAHLYLCVNLLSSNTTFLVPFLTMIVRFLKEDACDEKKLDKIHGALSHALALVPKGRSELFPILATNFPFKRANTSKQVHYVKQLMRILGYCGTLRREVWGLIISKCIEVDVEIKIHSTGDVRVVEEEKDMGDEIFEIDEVTGESTEGAVKASNAMGLKRPRTDSIEADEYADKLDEMLNLLLQEIRGRPDKGEAYEILEDIFEGCVLRTHKSKFTQFVWFAVCKMDADANQFSLSQQPDPVTENAGQDEEGDRVYRRFASHLIQNTLSSTLPSIHRQSSACYLASFVSRAKFVDVDTALEVVSALTSWTTTYTRTGGRSGRSTPPGSPTTTPTSPFGGLTRPSSPRVSDHMVFYSIAQSIFYILCFRPEVIAITRKRGSEEGGDNAQMWVDICTHRFKPLKHCLSSVREEFLKLSREKGIMTAAQCEAIREGIMGKVDGTAAKVRTPIKRPVSPGGTKERRREKGGVGGMGRGSNPLESYFPFDPLLLRKTHVWIDGGYREWGEGCGTGGESSDSDSSSGSSSSSDNDDDDRSLSSRSSMGSSPHMKGSGFAPMSIASSLGGEWGGYGEEEDREDIQADREWRRKNRIDSVASNPDTW</sequence>
<feature type="region of interest" description="Disordered" evidence="2">
    <location>
        <begin position="667"/>
        <end position="760"/>
    </location>
</feature>
<protein>
    <submittedName>
        <fullName evidence="3">Uncharacterized protein</fullName>
    </submittedName>
</protein>
<evidence type="ECO:0000256" key="2">
    <source>
        <dbReference type="SAM" id="MobiDB-lite"/>
    </source>
</evidence>
<reference evidence="4" key="1">
    <citation type="journal article" date="2023" name="Commun. Biol.">
        <title>Genome analysis of Parmales, the sister group of diatoms, reveals the evolutionary specialization of diatoms from phago-mixotrophs to photoautotrophs.</title>
        <authorList>
            <person name="Ban H."/>
            <person name="Sato S."/>
            <person name="Yoshikawa S."/>
            <person name="Yamada K."/>
            <person name="Nakamura Y."/>
            <person name="Ichinomiya M."/>
            <person name="Sato N."/>
            <person name="Blanc-Mathieu R."/>
            <person name="Endo H."/>
            <person name="Kuwata A."/>
            <person name="Ogata H."/>
        </authorList>
    </citation>
    <scope>NUCLEOTIDE SEQUENCE [LARGE SCALE GENOMIC DNA]</scope>
</reference>
<feature type="region of interest" description="Disordered" evidence="2">
    <location>
        <begin position="118"/>
        <end position="147"/>
    </location>
</feature>